<dbReference type="OrthoDB" id="7432973at2"/>
<sequence>MAGKGTKKSAPDPLSLATSATMLWVESCYVIWARSWMIMAGGPGAAKESQRMVAEKVQASQELMMQAMTGSLGSGMVAAQRSVDHYGRKVSANRRRLAKTK</sequence>
<organism evidence="1 2">
    <name type="scientific">Croceicoccus ponticola</name>
    <dbReference type="NCBI Taxonomy" id="2217664"/>
    <lineage>
        <taxon>Bacteria</taxon>
        <taxon>Pseudomonadati</taxon>
        <taxon>Pseudomonadota</taxon>
        <taxon>Alphaproteobacteria</taxon>
        <taxon>Sphingomonadales</taxon>
        <taxon>Erythrobacteraceae</taxon>
        <taxon>Croceicoccus</taxon>
    </lineage>
</organism>
<protein>
    <recommendedName>
        <fullName evidence="3">Antibiotic ABC transporter</fullName>
    </recommendedName>
</protein>
<name>A0A437H1R6_9SPHN</name>
<dbReference type="Proteomes" id="UP000283003">
    <property type="component" value="Unassembled WGS sequence"/>
</dbReference>
<keyword evidence="2" id="KW-1185">Reference proteome</keyword>
<evidence type="ECO:0008006" key="3">
    <source>
        <dbReference type="Google" id="ProtNLM"/>
    </source>
</evidence>
<gene>
    <name evidence="1" type="ORF">EKN06_04625</name>
</gene>
<comment type="caution">
    <text evidence="1">The sequence shown here is derived from an EMBL/GenBank/DDBJ whole genome shotgun (WGS) entry which is preliminary data.</text>
</comment>
<dbReference type="AlphaFoldDB" id="A0A437H1R6"/>
<dbReference type="EMBL" id="RXOL01000001">
    <property type="protein sequence ID" value="RVQ69462.1"/>
    <property type="molecule type" value="Genomic_DNA"/>
</dbReference>
<accession>A0A437H1R6</accession>
<dbReference type="RefSeq" id="WP_127611652.1">
    <property type="nucleotide sequence ID" value="NZ_RXOL01000001.1"/>
</dbReference>
<evidence type="ECO:0000313" key="1">
    <source>
        <dbReference type="EMBL" id="RVQ69462.1"/>
    </source>
</evidence>
<evidence type="ECO:0000313" key="2">
    <source>
        <dbReference type="Proteomes" id="UP000283003"/>
    </source>
</evidence>
<reference evidence="1 2" key="1">
    <citation type="submission" date="2018-12" db="EMBL/GenBank/DDBJ databases">
        <title>Croceicoccus ponticola sp. nov., a lipolytic bacterium isolated from seawater.</title>
        <authorList>
            <person name="Yoon J.-H."/>
        </authorList>
    </citation>
    <scope>NUCLEOTIDE SEQUENCE [LARGE SCALE GENOMIC DNA]</scope>
    <source>
        <strain evidence="1 2">GM-16</strain>
    </source>
</reference>
<proteinExistence type="predicted"/>